<proteinExistence type="predicted"/>
<gene>
    <name evidence="1" type="ORF">FEE95_15685</name>
</gene>
<evidence type="ECO:0000313" key="2">
    <source>
        <dbReference type="Proteomes" id="UP000310314"/>
    </source>
</evidence>
<dbReference type="EMBL" id="VATY01000003">
    <property type="protein sequence ID" value="TMM56074.1"/>
    <property type="molecule type" value="Genomic_DNA"/>
</dbReference>
<dbReference type="RefSeq" id="WP_138658941.1">
    <property type="nucleotide sequence ID" value="NZ_VATY01000003.1"/>
</dbReference>
<comment type="caution">
    <text evidence="1">The sequence shown here is derived from an EMBL/GenBank/DDBJ whole genome shotgun (WGS) entry which is preliminary data.</text>
</comment>
<protein>
    <submittedName>
        <fullName evidence="1">Uncharacterized protein</fullName>
    </submittedName>
</protein>
<organism evidence="1 2">
    <name type="scientific">Maribacter algarum</name>
    <name type="common">ex Zhang et al. 2020</name>
    <dbReference type="NCBI Taxonomy" id="2578118"/>
    <lineage>
        <taxon>Bacteria</taxon>
        <taxon>Pseudomonadati</taxon>
        <taxon>Bacteroidota</taxon>
        <taxon>Flavobacteriia</taxon>
        <taxon>Flavobacteriales</taxon>
        <taxon>Flavobacteriaceae</taxon>
        <taxon>Maribacter</taxon>
    </lineage>
</organism>
<keyword evidence="2" id="KW-1185">Reference proteome</keyword>
<dbReference type="OrthoDB" id="980950at2"/>
<evidence type="ECO:0000313" key="1">
    <source>
        <dbReference type="EMBL" id="TMM56074.1"/>
    </source>
</evidence>
<name>A0A5S3PNM3_9FLAO</name>
<sequence length="120" mass="13366">MKFLVSILICFSVVLFSCTDRDDKLEGVQIRVQNTTSTSFTEIGIDSLVFSDIQSGRTVFYQQYNGDVLPSNVILTTDSLSTTVAVDNTFEIDSTILNLFTYKIKSMSEGENATIEILKD</sequence>
<accession>A0A5S3PNM3</accession>
<dbReference type="Proteomes" id="UP000310314">
    <property type="component" value="Unassembled WGS sequence"/>
</dbReference>
<reference evidence="1 2" key="1">
    <citation type="submission" date="2019-05" db="EMBL/GenBank/DDBJ databases">
        <authorList>
            <person name="Zhang J.-Y."/>
            <person name="Feg X."/>
            <person name="Du Z.-J."/>
        </authorList>
    </citation>
    <scope>NUCLEOTIDE SEQUENCE [LARGE SCALE GENOMIC DNA]</scope>
    <source>
        <strain evidence="1 2">RZ26</strain>
    </source>
</reference>
<dbReference type="PROSITE" id="PS51257">
    <property type="entry name" value="PROKAR_LIPOPROTEIN"/>
    <property type="match status" value="1"/>
</dbReference>
<dbReference type="AlphaFoldDB" id="A0A5S3PNM3"/>